<evidence type="ECO:0000256" key="1">
    <source>
        <dbReference type="SAM" id="SignalP"/>
    </source>
</evidence>
<dbReference type="RefSeq" id="WP_201649821.1">
    <property type="nucleotide sequence ID" value="NZ_CAJHCS010000006.1"/>
</dbReference>
<gene>
    <name evidence="2" type="ORF">V4C55_07315</name>
</gene>
<keyword evidence="1" id="KW-0732">Signal</keyword>
<sequence length="63" mass="6399">MMEFVFLLAIFLTSSGFLVDAAVTPKPSTAVAPPAASVSVERGTIAPQQLPQLSGLNAQPAGS</sequence>
<feature type="signal peptide" evidence="1">
    <location>
        <begin position="1"/>
        <end position="21"/>
    </location>
</feature>
<accession>A0ABU9Q7V5</accession>
<keyword evidence="3" id="KW-1185">Reference proteome</keyword>
<dbReference type="EMBL" id="JAZHGC010000005">
    <property type="protein sequence ID" value="MEM5285510.1"/>
    <property type="molecule type" value="Genomic_DNA"/>
</dbReference>
<name>A0ABU9Q7V5_9BURK</name>
<evidence type="ECO:0000313" key="2">
    <source>
        <dbReference type="EMBL" id="MEM5285510.1"/>
    </source>
</evidence>
<feature type="chain" id="PRO_5047142690" evidence="1">
    <location>
        <begin position="22"/>
        <end position="63"/>
    </location>
</feature>
<organism evidence="2 3">
    <name type="scientific">Paraburkholderia sabiae</name>
    <dbReference type="NCBI Taxonomy" id="273251"/>
    <lineage>
        <taxon>Bacteria</taxon>
        <taxon>Pseudomonadati</taxon>
        <taxon>Pseudomonadota</taxon>
        <taxon>Betaproteobacteria</taxon>
        <taxon>Burkholderiales</taxon>
        <taxon>Burkholderiaceae</taxon>
        <taxon>Paraburkholderia</taxon>
    </lineage>
</organism>
<comment type="caution">
    <text evidence="2">The sequence shown here is derived from an EMBL/GenBank/DDBJ whole genome shotgun (WGS) entry which is preliminary data.</text>
</comment>
<reference evidence="2 3" key="1">
    <citation type="submission" date="2024-01" db="EMBL/GenBank/DDBJ databases">
        <title>The diversity of rhizobia nodulating Mimosa spp. in eleven states of Brazil covering several biomes is determined by host plant, location, and edaphic factors.</title>
        <authorList>
            <person name="Rouws L."/>
            <person name="Barauna A."/>
            <person name="Beukes C."/>
            <person name="De Faria S.M."/>
            <person name="Gross E."/>
            <person name="Dos Reis Junior F.B."/>
            <person name="Simon M."/>
            <person name="Maluk M."/>
            <person name="Odee D.W."/>
            <person name="Kenicer G."/>
            <person name="Young J.P.W."/>
            <person name="Reis V.M."/>
            <person name="Zilli J."/>
            <person name="James E.K."/>
        </authorList>
    </citation>
    <scope>NUCLEOTIDE SEQUENCE [LARGE SCALE GENOMIC DNA]</scope>
    <source>
        <strain evidence="2 3">JPY77</strain>
    </source>
</reference>
<dbReference type="Proteomes" id="UP001494588">
    <property type="component" value="Unassembled WGS sequence"/>
</dbReference>
<evidence type="ECO:0000313" key="3">
    <source>
        <dbReference type="Proteomes" id="UP001494588"/>
    </source>
</evidence>
<proteinExistence type="predicted"/>
<protein>
    <submittedName>
        <fullName evidence="2">Uncharacterized protein</fullName>
    </submittedName>
</protein>